<organism evidence="7 8">
    <name type="scientific">Nibribacter ruber</name>
    <dbReference type="NCBI Taxonomy" id="2698458"/>
    <lineage>
        <taxon>Bacteria</taxon>
        <taxon>Pseudomonadati</taxon>
        <taxon>Bacteroidota</taxon>
        <taxon>Cytophagia</taxon>
        <taxon>Cytophagales</taxon>
        <taxon>Hymenobacteraceae</taxon>
        <taxon>Nibribacter</taxon>
    </lineage>
</organism>
<dbReference type="Pfam" id="PF03706">
    <property type="entry name" value="LPG_synthase_TM"/>
    <property type="match status" value="1"/>
</dbReference>
<reference evidence="7 8" key="1">
    <citation type="submission" date="2020-01" db="EMBL/GenBank/DDBJ databases">
        <authorList>
            <person name="Kim M."/>
        </authorList>
    </citation>
    <scope>NUCLEOTIDE SEQUENCE [LARGE SCALE GENOMIC DNA]</scope>
    <source>
        <strain evidence="7 8">BT10</strain>
    </source>
</reference>
<feature type="transmembrane region" description="Helical" evidence="6">
    <location>
        <begin position="224"/>
        <end position="247"/>
    </location>
</feature>
<feature type="transmembrane region" description="Helical" evidence="6">
    <location>
        <begin position="125"/>
        <end position="141"/>
    </location>
</feature>
<evidence type="ECO:0000256" key="5">
    <source>
        <dbReference type="ARBA" id="ARBA00023136"/>
    </source>
</evidence>
<dbReference type="Proteomes" id="UP000464214">
    <property type="component" value="Chromosome"/>
</dbReference>
<proteinExistence type="predicted"/>
<dbReference type="NCBIfam" id="TIGR00374">
    <property type="entry name" value="flippase-like domain"/>
    <property type="match status" value="1"/>
</dbReference>
<dbReference type="AlphaFoldDB" id="A0A6P1P058"/>
<dbReference type="EMBL" id="CP047897">
    <property type="protein sequence ID" value="QHL88214.1"/>
    <property type="molecule type" value="Genomic_DNA"/>
</dbReference>
<name>A0A6P1P058_9BACT</name>
<dbReference type="PANTHER" id="PTHR39087">
    <property type="entry name" value="UPF0104 MEMBRANE PROTEIN MJ1595"/>
    <property type="match status" value="1"/>
</dbReference>
<keyword evidence="3 6" id="KW-0812">Transmembrane</keyword>
<gene>
    <name evidence="7" type="ORF">GU926_12540</name>
</gene>
<feature type="transmembrane region" description="Helical" evidence="6">
    <location>
        <begin position="300"/>
        <end position="327"/>
    </location>
</feature>
<feature type="transmembrane region" description="Helical" evidence="6">
    <location>
        <begin position="168"/>
        <end position="187"/>
    </location>
</feature>
<dbReference type="RefSeq" id="WP_160692367.1">
    <property type="nucleotide sequence ID" value="NZ_CP047897.1"/>
</dbReference>
<dbReference type="PANTHER" id="PTHR39087:SF2">
    <property type="entry name" value="UPF0104 MEMBRANE PROTEIN MJ1595"/>
    <property type="match status" value="1"/>
</dbReference>
<keyword evidence="2" id="KW-1003">Cell membrane</keyword>
<dbReference type="GO" id="GO:0005886">
    <property type="term" value="C:plasma membrane"/>
    <property type="evidence" value="ECO:0007669"/>
    <property type="project" value="UniProtKB-SubCell"/>
</dbReference>
<evidence type="ECO:0000256" key="6">
    <source>
        <dbReference type="SAM" id="Phobius"/>
    </source>
</evidence>
<accession>A0A6P1P058</accession>
<keyword evidence="8" id="KW-1185">Reference proteome</keyword>
<evidence type="ECO:0000256" key="4">
    <source>
        <dbReference type="ARBA" id="ARBA00022989"/>
    </source>
</evidence>
<evidence type="ECO:0000256" key="2">
    <source>
        <dbReference type="ARBA" id="ARBA00022475"/>
    </source>
</evidence>
<dbReference type="InterPro" id="IPR022791">
    <property type="entry name" value="L-PG_synthase/AglD"/>
</dbReference>
<evidence type="ECO:0000313" key="8">
    <source>
        <dbReference type="Proteomes" id="UP000464214"/>
    </source>
</evidence>
<dbReference type="KEGG" id="nib:GU926_12540"/>
<keyword evidence="5 6" id="KW-0472">Membrane</keyword>
<feature type="transmembrane region" description="Helical" evidence="6">
    <location>
        <begin position="40"/>
        <end position="57"/>
    </location>
</feature>
<protein>
    <submittedName>
        <fullName evidence="7">Flippase-like domain-containing protein</fullName>
    </submittedName>
</protein>
<comment type="subcellular location">
    <subcellularLocation>
        <location evidence="1">Cell membrane</location>
        <topology evidence="1">Multi-pass membrane protein</topology>
    </subcellularLocation>
</comment>
<evidence type="ECO:0000256" key="1">
    <source>
        <dbReference type="ARBA" id="ARBA00004651"/>
    </source>
</evidence>
<evidence type="ECO:0000256" key="3">
    <source>
        <dbReference type="ARBA" id="ARBA00022692"/>
    </source>
</evidence>
<evidence type="ECO:0000313" key="7">
    <source>
        <dbReference type="EMBL" id="QHL88214.1"/>
    </source>
</evidence>
<keyword evidence="4 6" id="KW-1133">Transmembrane helix</keyword>
<sequence length="340" mass="37958">MKKTVNIVKYLLLLAVSVFLMAYALRSINFTAVKSELSQANFFWIGVTLLLSVAGYVSRAIRWQMQYAPVGYKPTFWQVYHAQMVGYLANVVLPRAGEVIRCTILKRTANVPVNVSLGTVITERLLDLVLLVSCIGATFFIEFDRLNEFFLQIFSDKYNGLQQNLQTLYLLIGVVVLGTLFVVWYIYKNISRLQHNRHFQKVSQFVKGLWLGIFSIKEMDQKGLFLLHTAFIWFSYFLTSYLAFFVLPGTSGLSWQAGMTIFVMGGIGMSAPVQGGIGVYHILVRTALLLYAVPLDKGMAYALIVHATGAILVVIMGVISLVASLAAKPKKALLAQQQTA</sequence>